<dbReference type="Proteomes" id="UP001443914">
    <property type="component" value="Unassembled WGS sequence"/>
</dbReference>
<keyword evidence="2" id="KW-1185">Reference proteome</keyword>
<protein>
    <recommendedName>
        <fullName evidence="3">rRNA N-glycosidase</fullName>
    </recommendedName>
</protein>
<dbReference type="EMBL" id="JBDFQZ010000002">
    <property type="protein sequence ID" value="KAK9748909.1"/>
    <property type="molecule type" value="Genomic_DNA"/>
</dbReference>
<evidence type="ECO:0008006" key="3">
    <source>
        <dbReference type="Google" id="ProtNLM"/>
    </source>
</evidence>
<accession>A0AAW1MKG6</accession>
<organism evidence="1 2">
    <name type="scientific">Saponaria officinalis</name>
    <name type="common">Common soapwort</name>
    <name type="synonym">Lychnis saponaria</name>
    <dbReference type="NCBI Taxonomy" id="3572"/>
    <lineage>
        <taxon>Eukaryota</taxon>
        <taxon>Viridiplantae</taxon>
        <taxon>Streptophyta</taxon>
        <taxon>Embryophyta</taxon>
        <taxon>Tracheophyta</taxon>
        <taxon>Spermatophyta</taxon>
        <taxon>Magnoliopsida</taxon>
        <taxon>eudicotyledons</taxon>
        <taxon>Gunneridae</taxon>
        <taxon>Pentapetalae</taxon>
        <taxon>Caryophyllales</taxon>
        <taxon>Caryophyllaceae</taxon>
        <taxon>Caryophylleae</taxon>
        <taxon>Saponaria</taxon>
    </lineage>
</organism>
<name>A0AAW1MKG6_SAPOF</name>
<proteinExistence type="predicted"/>
<dbReference type="AlphaFoldDB" id="A0AAW1MKG6"/>
<reference evidence="1" key="1">
    <citation type="submission" date="2024-03" db="EMBL/GenBank/DDBJ databases">
        <title>WGS assembly of Saponaria officinalis var. Norfolk2.</title>
        <authorList>
            <person name="Jenkins J."/>
            <person name="Shu S."/>
            <person name="Grimwood J."/>
            <person name="Barry K."/>
            <person name="Goodstein D."/>
            <person name="Schmutz J."/>
            <person name="Leebens-Mack J."/>
            <person name="Osbourn A."/>
        </authorList>
    </citation>
    <scope>NUCLEOTIDE SEQUENCE [LARGE SCALE GENOMIC DNA]</scope>
    <source>
        <strain evidence="1">JIC</strain>
    </source>
</reference>
<evidence type="ECO:0000313" key="2">
    <source>
        <dbReference type="Proteomes" id="UP001443914"/>
    </source>
</evidence>
<gene>
    <name evidence="1" type="ORF">RND81_02G089300</name>
</gene>
<evidence type="ECO:0000313" key="1">
    <source>
        <dbReference type="EMBL" id="KAK9748909.1"/>
    </source>
</evidence>
<comment type="caution">
    <text evidence="1">The sequence shown here is derived from an EMBL/GenBank/DDBJ whole genome shotgun (WGS) entry which is preliminary data.</text>
</comment>
<sequence>MDVTLNLNIPEVDPQQYQNDPNLDPFAVSSKLFWEKYENFLTALRDVCTAEKRFNDFRITKDTFRPPLSNVILEANHPQEGLISVTLKCERSTVYFMAARKGRGEPQRGNAQNNFPWRECDDYDLMPRGTPKFPFKARYNQNARLGVGTLGFMALRNAMFGLYMQCLGYILVETKNQTSLLCVSLLRNRSVMTVLLSTIRNLSKIITRSPSR</sequence>